<sequence length="89" mass="9119">MPNSTRAPAPPINHTLRCRLRACPCVSGNSTTLSAGRAVSSEAEETEKAEAPAWSDVADVAGLLVGVLSSVTRVPPVLSGPPVPHRPGP</sequence>
<protein>
    <submittedName>
        <fullName evidence="1">Uncharacterized protein</fullName>
    </submittedName>
</protein>
<accession>A0ABV5FVV5</accession>
<dbReference type="Proteomes" id="UP001589575">
    <property type="component" value="Unassembled WGS sequence"/>
</dbReference>
<proteinExistence type="predicted"/>
<organism evidence="1 2">
    <name type="scientific">Citricoccus parietis</name>
    <dbReference type="NCBI Taxonomy" id="592307"/>
    <lineage>
        <taxon>Bacteria</taxon>
        <taxon>Bacillati</taxon>
        <taxon>Actinomycetota</taxon>
        <taxon>Actinomycetes</taxon>
        <taxon>Micrococcales</taxon>
        <taxon>Micrococcaceae</taxon>
        <taxon>Citricoccus</taxon>
    </lineage>
</organism>
<comment type="caution">
    <text evidence="1">The sequence shown here is derived from an EMBL/GenBank/DDBJ whole genome shotgun (WGS) entry which is preliminary data.</text>
</comment>
<evidence type="ECO:0000313" key="2">
    <source>
        <dbReference type="Proteomes" id="UP001589575"/>
    </source>
</evidence>
<evidence type="ECO:0000313" key="1">
    <source>
        <dbReference type="EMBL" id="MFB9070800.1"/>
    </source>
</evidence>
<keyword evidence="2" id="KW-1185">Reference proteome</keyword>
<gene>
    <name evidence="1" type="ORF">ACFFX0_06160</name>
</gene>
<dbReference type="EMBL" id="JBHMFI010000001">
    <property type="protein sequence ID" value="MFB9070800.1"/>
    <property type="molecule type" value="Genomic_DNA"/>
</dbReference>
<name>A0ABV5FVV5_9MICC</name>
<reference evidence="1 2" key="1">
    <citation type="submission" date="2024-09" db="EMBL/GenBank/DDBJ databases">
        <authorList>
            <person name="Sun Q."/>
            <person name="Mori K."/>
        </authorList>
    </citation>
    <scope>NUCLEOTIDE SEQUENCE [LARGE SCALE GENOMIC DNA]</scope>
    <source>
        <strain evidence="1 2">CCM 7609</strain>
    </source>
</reference>